<proteinExistence type="predicted"/>
<dbReference type="AlphaFoldDB" id="A0A9D0ZRP2"/>
<sequence length="228" mass="27307">MSCFNQKLNEVYNFLKSGRRISDRTLFSDGTNVQLFLISYREIIHNKAETGDKKAFFVDMYNNDKKQFYFNFKLNEAYLYIKSFNFPMPSDNILFSDLTNMGLWLQNNKSKLKEMALKGNEEAAFVTQSYDNKNKLSQTDSFLESEFLKELDRQKKVKQEILTKLKDINNLEDEYLKYDDKMKRIIESIQDKKLKMKLERKRMKMVIISVNSFERTLTKFNKIFVKRQ</sequence>
<evidence type="ECO:0000256" key="1">
    <source>
        <dbReference type="SAM" id="Coils"/>
    </source>
</evidence>
<keyword evidence="1" id="KW-0175">Coiled coil</keyword>
<reference evidence="2" key="2">
    <citation type="journal article" date="2021" name="PeerJ">
        <title>Extensive microbial diversity within the chicken gut microbiome revealed by metagenomics and culture.</title>
        <authorList>
            <person name="Gilroy R."/>
            <person name="Ravi A."/>
            <person name="Getino M."/>
            <person name="Pursley I."/>
            <person name="Horton D.L."/>
            <person name="Alikhan N.F."/>
            <person name="Baker D."/>
            <person name="Gharbi K."/>
            <person name="Hall N."/>
            <person name="Watson M."/>
            <person name="Adriaenssens E.M."/>
            <person name="Foster-Nyarko E."/>
            <person name="Jarju S."/>
            <person name="Secka A."/>
            <person name="Antonio M."/>
            <person name="Oren A."/>
            <person name="Chaudhuri R.R."/>
            <person name="La Ragione R."/>
            <person name="Hildebrand F."/>
            <person name="Pallen M.J."/>
        </authorList>
    </citation>
    <scope>NUCLEOTIDE SEQUENCE</scope>
    <source>
        <strain evidence="2">CHK147-3167</strain>
    </source>
</reference>
<evidence type="ECO:0000313" key="2">
    <source>
        <dbReference type="EMBL" id="HIQ91089.1"/>
    </source>
</evidence>
<accession>A0A9D0ZRP2</accession>
<evidence type="ECO:0000313" key="3">
    <source>
        <dbReference type="Proteomes" id="UP000886786"/>
    </source>
</evidence>
<dbReference type="EMBL" id="DVFV01000098">
    <property type="protein sequence ID" value="HIQ91089.1"/>
    <property type="molecule type" value="Genomic_DNA"/>
</dbReference>
<protein>
    <submittedName>
        <fullName evidence="2">Uncharacterized protein</fullName>
    </submittedName>
</protein>
<name>A0A9D0ZRP2_9FIRM</name>
<dbReference type="Proteomes" id="UP000886786">
    <property type="component" value="Unassembled WGS sequence"/>
</dbReference>
<reference evidence="2" key="1">
    <citation type="submission" date="2020-10" db="EMBL/GenBank/DDBJ databases">
        <authorList>
            <person name="Gilroy R."/>
        </authorList>
    </citation>
    <scope>NUCLEOTIDE SEQUENCE</scope>
    <source>
        <strain evidence="2">CHK147-3167</strain>
    </source>
</reference>
<feature type="coiled-coil region" evidence="1">
    <location>
        <begin position="148"/>
        <end position="188"/>
    </location>
</feature>
<comment type="caution">
    <text evidence="2">The sequence shown here is derived from an EMBL/GenBank/DDBJ whole genome shotgun (WGS) entry which is preliminary data.</text>
</comment>
<gene>
    <name evidence="2" type="ORF">IAB27_05660</name>
</gene>
<organism evidence="2 3">
    <name type="scientific">Candidatus Coprosoma intestinipullorum</name>
    <dbReference type="NCBI Taxonomy" id="2840752"/>
    <lineage>
        <taxon>Bacteria</taxon>
        <taxon>Bacillati</taxon>
        <taxon>Bacillota</taxon>
        <taxon>Bacillota incertae sedis</taxon>
        <taxon>Candidatus Coprosoma</taxon>
    </lineage>
</organism>